<gene>
    <name evidence="2" type="ORF">Mal15_29350</name>
</gene>
<dbReference type="InterPro" id="IPR025579">
    <property type="entry name" value="DUF4357"/>
</dbReference>
<keyword evidence="3" id="KW-1185">Reference proteome</keyword>
<reference evidence="2 3" key="1">
    <citation type="submission" date="2019-02" db="EMBL/GenBank/DDBJ databases">
        <title>Planctomycetal bacteria perform biofilm scaping via a novel small molecule.</title>
        <authorList>
            <person name="Jeske O."/>
            <person name="Boedeker C."/>
            <person name="Wiegand S."/>
            <person name="Breitling P."/>
            <person name="Kallscheuer N."/>
            <person name="Jogler M."/>
            <person name="Rohde M."/>
            <person name="Petersen J."/>
            <person name="Medema M.H."/>
            <person name="Surup F."/>
            <person name="Jogler C."/>
        </authorList>
    </citation>
    <scope>NUCLEOTIDE SEQUENCE [LARGE SCALE GENOMIC DNA]</scope>
    <source>
        <strain evidence="2 3">Mal15</strain>
    </source>
</reference>
<name>A0A5B9MIN0_9BACT</name>
<dbReference type="Proteomes" id="UP000321353">
    <property type="component" value="Chromosome"/>
</dbReference>
<dbReference type="KEGG" id="smam:Mal15_29350"/>
<proteinExistence type="predicted"/>
<accession>A0A5B9MIN0</accession>
<evidence type="ECO:0000259" key="1">
    <source>
        <dbReference type="Pfam" id="PF14267"/>
    </source>
</evidence>
<evidence type="ECO:0000313" key="2">
    <source>
        <dbReference type="EMBL" id="QEF98877.1"/>
    </source>
</evidence>
<sequence>MKGRQIRIYLVDSVPTGVLTAEIINWTGKIVVAPRSQLSALAKREESKRTGVYCLVGPDPDAPNKECVYIGEGDSVWNRLLNHDKDETKDFWNRVVLVISKDQNLTKSHGRYLESRVIQMAHQAGRANVMNGTAPPLPPLPEPDVADMEYFLEQVQMVFPVLSFGFLQPKPSAADTTDLIEVESPTFSLTVMGATAKAREIGGEFVVLKGSKARKEGPKSWTSYKALREQLLNDGKLADSHESEYFIFTEDVGFSSPSAGGAIVNAGNINGRISWKLEATGQTYQEWHEQKLGELSNGDGDLE</sequence>
<protein>
    <recommendedName>
        <fullName evidence="1">DUF4357 domain-containing protein</fullName>
    </recommendedName>
</protein>
<evidence type="ECO:0000313" key="3">
    <source>
        <dbReference type="Proteomes" id="UP000321353"/>
    </source>
</evidence>
<dbReference type="EMBL" id="CP036264">
    <property type="protein sequence ID" value="QEF98877.1"/>
    <property type="molecule type" value="Genomic_DNA"/>
</dbReference>
<dbReference type="CDD" id="cd10447">
    <property type="entry name" value="GIY-YIG_unchar_2"/>
    <property type="match status" value="1"/>
</dbReference>
<dbReference type="Pfam" id="PF14267">
    <property type="entry name" value="DUF4357"/>
    <property type="match status" value="1"/>
</dbReference>
<feature type="domain" description="DUF4357" evidence="1">
    <location>
        <begin position="228"/>
        <end position="283"/>
    </location>
</feature>
<dbReference type="RefSeq" id="WP_147868358.1">
    <property type="nucleotide sequence ID" value="NZ_CP036264.1"/>
</dbReference>
<organism evidence="2 3">
    <name type="scientific">Stieleria maiorica</name>
    <dbReference type="NCBI Taxonomy" id="2795974"/>
    <lineage>
        <taxon>Bacteria</taxon>
        <taxon>Pseudomonadati</taxon>
        <taxon>Planctomycetota</taxon>
        <taxon>Planctomycetia</taxon>
        <taxon>Pirellulales</taxon>
        <taxon>Pirellulaceae</taxon>
        <taxon>Stieleria</taxon>
    </lineage>
</organism>
<dbReference type="AlphaFoldDB" id="A0A5B9MIN0"/>